<protein>
    <recommendedName>
        <fullName evidence="10">Sigma-54 factor interaction domain-containing protein</fullName>
    </recommendedName>
</protein>
<keyword evidence="2" id="KW-0067">ATP-binding</keyword>
<name>A0A096CQE9_FLAPL</name>
<dbReference type="SUPFAM" id="SSF52540">
    <property type="entry name" value="P-loop containing nucleoside triphosphate hydrolases"/>
    <property type="match status" value="1"/>
</dbReference>
<dbReference type="InterPro" id="IPR025662">
    <property type="entry name" value="Sigma_54_int_dom_ATP-bd_1"/>
</dbReference>
<dbReference type="Gene3D" id="3.40.50.300">
    <property type="entry name" value="P-loop containing nucleotide triphosphate hydrolases"/>
    <property type="match status" value="1"/>
</dbReference>
<dbReference type="PROSITE" id="PS50045">
    <property type="entry name" value="SIGMA54_INTERACT_4"/>
    <property type="match status" value="1"/>
</dbReference>
<evidence type="ECO:0000259" key="7">
    <source>
        <dbReference type="PROSITE" id="PS50112"/>
    </source>
</evidence>
<dbReference type="AlphaFoldDB" id="A0A096CQE9"/>
<feature type="domain" description="Sigma-54 factor interaction" evidence="6">
    <location>
        <begin position="191"/>
        <end position="420"/>
    </location>
</feature>
<dbReference type="SUPFAM" id="SSF55785">
    <property type="entry name" value="PYP-like sensor domain (PAS domain)"/>
    <property type="match status" value="1"/>
</dbReference>
<proteinExistence type="predicted"/>
<dbReference type="InterPro" id="IPR013767">
    <property type="entry name" value="PAS_fold"/>
</dbReference>
<keyword evidence="9" id="KW-1185">Reference proteome</keyword>
<dbReference type="GO" id="GO:0005524">
    <property type="term" value="F:ATP binding"/>
    <property type="evidence" value="ECO:0007669"/>
    <property type="project" value="UniProtKB-KW"/>
</dbReference>
<evidence type="ECO:0000259" key="6">
    <source>
        <dbReference type="PROSITE" id="PS50045"/>
    </source>
</evidence>
<gene>
    <name evidence="8" type="ORF">HMPREF9460_00506</name>
</gene>
<dbReference type="SMART" id="SM00382">
    <property type="entry name" value="AAA"/>
    <property type="match status" value="1"/>
</dbReference>
<dbReference type="InterPro" id="IPR002197">
    <property type="entry name" value="HTH_Fis"/>
</dbReference>
<reference evidence="8 9" key="1">
    <citation type="submission" date="2011-08" db="EMBL/GenBank/DDBJ databases">
        <title>The Genome Sequence of Clostridium orbiscindens 1_3_50AFAA.</title>
        <authorList>
            <consortium name="The Broad Institute Genome Sequencing Platform"/>
            <person name="Earl A."/>
            <person name="Ward D."/>
            <person name="Feldgarden M."/>
            <person name="Gevers D."/>
            <person name="Daigneault M."/>
            <person name="Strauss J."/>
            <person name="Allen-Vercoe E."/>
            <person name="Young S.K."/>
            <person name="Zeng Q."/>
            <person name="Gargeya S."/>
            <person name="Fitzgerald M."/>
            <person name="Haas B."/>
            <person name="Abouelleil A."/>
            <person name="Alvarado L."/>
            <person name="Arachchi H.M."/>
            <person name="Berlin A."/>
            <person name="Brown A."/>
            <person name="Chapman S.B."/>
            <person name="Chen Z."/>
            <person name="Dunbar C."/>
            <person name="Freedman E."/>
            <person name="Gearin G."/>
            <person name="Gellesch M."/>
            <person name="Goldberg J."/>
            <person name="Griggs A."/>
            <person name="Gujja S."/>
            <person name="Heiman D."/>
            <person name="Howarth C."/>
            <person name="Larson L."/>
            <person name="Lui A."/>
            <person name="MacDonald P.J.P."/>
            <person name="Montmayeur A."/>
            <person name="Murphy C."/>
            <person name="Neiman D."/>
            <person name="Pearson M."/>
            <person name="Priest M."/>
            <person name="Roberts A."/>
            <person name="Saif S."/>
            <person name="Shea T."/>
            <person name="Shenoy N."/>
            <person name="Sisk P."/>
            <person name="Stolte C."/>
            <person name="Sykes S."/>
            <person name="Wortman J."/>
            <person name="Nusbaum C."/>
            <person name="Birren B."/>
        </authorList>
    </citation>
    <scope>NUCLEOTIDE SEQUENCE [LARGE SCALE GENOMIC DNA]</scope>
    <source>
        <strain evidence="8 9">1_3_50AFAA</strain>
    </source>
</reference>
<evidence type="ECO:0000256" key="4">
    <source>
        <dbReference type="ARBA" id="ARBA00023125"/>
    </source>
</evidence>
<dbReference type="InterPro" id="IPR009057">
    <property type="entry name" value="Homeodomain-like_sf"/>
</dbReference>
<dbReference type="SMART" id="SM00091">
    <property type="entry name" value="PAS"/>
    <property type="match status" value="1"/>
</dbReference>
<evidence type="ECO:0000313" key="9">
    <source>
        <dbReference type="Proteomes" id="UP000029585"/>
    </source>
</evidence>
<feature type="domain" description="PAS" evidence="7">
    <location>
        <begin position="43"/>
        <end position="97"/>
    </location>
</feature>
<dbReference type="PROSITE" id="PS00688">
    <property type="entry name" value="SIGMA54_INTERACT_3"/>
    <property type="match status" value="1"/>
</dbReference>
<evidence type="ECO:0008006" key="10">
    <source>
        <dbReference type="Google" id="ProtNLM"/>
    </source>
</evidence>
<dbReference type="CDD" id="cd00009">
    <property type="entry name" value="AAA"/>
    <property type="match status" value="1"/>
</dbReference>
<dbReference type="HOGENOM" id="CLU_000445_8_1_9"/>
<dbReference type="GO" id="GO:0043565">
    <property type="term" value="F:sequence-specific DNA binding"/>
    <property type="evidence" value="ECO:0007669"/>
    <property type="project" value="InterPro"/>
</dbReference>
<dbReference type="CDD" id="cd00130">
    <property type="entry name" value="PAS"/>
    <property type="match status" value="1"/>
</dbReference>
<dbReference type="PANTHER" id="PTHR32071">
    <property type="entry name" value="TRANSCRIPTIONAL REGULATORY PROTEIN"/>
    <property type="match status" value="1"/>
</dbReference>
<dbReference type="SUPFAM" id="SSF46689">
    <property type="entry name" value="Homeodomain-like"/>
    <property type="match status" value="1"/>
</dbReference>
<dbReference type="InterPro" id="IPR058031">
    <property type="entry name" value="AAA_lid_NorR"/>
</dbReference>
<dbReference type="Pfam" id="PF25601">
    <property type="entry name" value="AAA_lid_14"/>
    <property type="match status" value="1"/>
</dbReference>
<dbReference type="NCBIfam" id="TIGR00229">
    <property type="entry name" value="sensory_box"/>
    <property type="match status" value="1"/>
</dbReference>
<evidence type="ECO:0000313" key="8">
    <source>
        <dbReference type="EMBL" id="KGF57027.1"/>
    </source>
</evidence>
<dbReference type="GO" id="GO:0006355">
    <property type="term" value="P:regulation of DNA-templated transcription"/>
    <property type="evidence" value="ECO:0007669"/>
    <property type="project" value="InterPro"/>
</dbReference>
<accession>A0A096CQE9</accession>
<dbReference type="InterPro" id="IPR000014">
    <property type="entry name" value="PAS"/>
</dbReference>
<organism evidence="8 9">
    <name type="scientific">Flavonifractor plautii 1_3_50AFAA</name>
    <dbReference type="NCBI Taxonomy" id="742738"/>
    <lineage>
        <taxon>Bacteria</taxon>
        <taxon>Bacillati</taxon>
        <taxon>Bacillota</taxon>
        <taxon>Clostridia</taxon>
        <taxon>Eubacteriales</taxon>
        <taxon>Oscillospiraceae</taxon>
        <taxon>Flavonifractor</taxon>
    </lineage>
</organism>
<comment type="caution">
    <text evidence="8">The sequence shown here is derived from an EMBL/GenBank/DDBJ whole genome shotgun (WGS) entry which is preliminary data.</text>
</comment>
<keyword evidence="3" id="KW-0805">Transcription regulation</keyword>
<dbReference type="PATRIC" id="fig|742738.3.peg.527"/>
<dbReference type="PROSITE" id="PS00675">
    <property type="entry name" value="SIGMA54_INTERACT_1"/>
    <property type="match status" value="1"/>
</dbReference>
<dbReference type="InterPro" id="IPR025944">
    <property type="entry name" value="Sigma_54_int_dom_CS"/>
</dbReference>
<dbReference type="Proteomes" id="UP000029585">
    <property type="component" value="Unassembled WGS sequence"/>
</dbReference>
<dbReference type="FunFam" id="3.40.50.300:FF:000006">
    <property type="entry name" value="DNA-binding transcriptional regulator NtrC"/>
    <property type="match status" value="1"/>
</dbReference>
<dbReference type="PANTHER" id="PTHR32071:SF117">
    <property type="entry name" value="PTS-DEPENDENT DIHYDROXYACETONE KINASE OPERON REGULATORY PROTEIN-RELATED"/>
    <property type="match status" value="1"/>
</dbReference>
<keyword evidence="5" id="KW-0804">Transcription</keyword>
<keyword evidence="1" id="KW-0547">Nucleotide-binding</keyword>
<dbReference type="Pfam" id="PF00989">
    <property type="entry name" value="PAS"/>
    <property type="match status" value="1"/>
</dbReference>
<dbReference type="Gene3D" id="1.10.10.60">
    <property type="entry name" value="Homeodomain-like"/>
    <property type="match status" value="1"/>
</dbReference>
<dbReference type="InterPro" id="IPR002078">
    <property type="entry name" value="Sigma_54_int"/>
</dbReference>
<dbReference type="Gene3D" id="1.10.8.60">
    <property type="match status" value="1"/>
</dbReference>
<sequence length="524" mass="59268">MNQYSAIREVRRLLRAVMEQSQRPELIEQLEEIDVRLKAFHDRGIDFKEVVDGLDDSIMITDAEGTVLYINPAYTRNTEITEEDVLNRDVRSLIGKDKLFTGGAVTSVLESGKSAFRLSTTYKTGEPLVGYVVGTPIFKEDGSLRQVVACSRPIVTLSSLQEDFEAFVKEINAIHPKTITTDSDKHLSEGMIGKYGSLKQIDTLLDRVAPTDASVLITGESGVGKEVVADEIYRRSLRKNKPYVKINCASIPGHLLESELFGYEKGAFTGANTKGKVGLFEYANHGTLMLDEIGDMPMDLQVKLLRAIQSQEITRIGGTRPIKLDIRFLALTNADLKKKVAEGSFRQDLYYRLNVIPIAVPALRQRTEDFEELCRHFIHRFTKKYDRTFCLTEWQIDYMKRYQWPGNIRELENVMEYLILCSSGIGRIEDDVLRGLLNVPEENLGPQPAAPAIVECAQEEEPEELPPEDLDFNTAVAGFEKKLLEQVLKESSNLREASRKLNINASTICRKIKQYGIDYENRRS</sequence>
<evidence type="ECO:0000256" key="2">
    <source>
        <dbReference type="ARBA" id="ARBA00022840"/>
    </source>
</evidence>
<dbReference type="InterPro" id="IPR035965">
    <property type="entry name" value="PAS-like_dom_sf"/>
</dbReference>
<evidence type="ECO:0000256" key="3">
    <source>
        <dbReference type="ARBA" id="ARBA00023015"/>
    </source>
</evidence>
<dbReference type="InterPro" id="IPR003593">
    <property type="entry name" value="AAA+_ATPase"/>
</dbReference>
<dbReference type="EMBL" id="ADLO01000019">
    <property type="protein sequence ID" value="KGF57027.1"/>
    <property type="molecule type" value="Genomic_DNA"/>
</dbReference>
<keyword evidence="4" id="KW-0238">DNA-binding</keyword>
<dbReference type="RefSeq" id="WP_024723763.1">
    <property type="nucleotide sequence ID" value="NZ_KN174161.1"/>
</dbReference>
<dbReference type="Gene3D" id="3.30.450.20">
    <property type="entry name" value="PAS domain"/>
    <property type="match status" value="1"/>
</dbReference>
<evidence type="ECO:0000256" key="5">
    <source>
        <dbReference type="ARBA" id="ARBA00023163"/>
    </source>
</evidence>
<dbReference type="PROSITE" id="PS50112">
    <property type="entry name" value="PAS"/>
    <property type="match status" value="1"/>
</dbReference>
<dbReference type="InterPro" id="IPR027417">
    <property type="entry name" value="P-loop_NTPase"/>
</dbReference>
<dbReference type="Pfam" id="PF02954">
    <property type="entry name" value="HTH_8"/>
    <property type="match status" value="1"/>
</dbReference>
<dbReference type="eggNOG" id="COG3829">
    <property type="taxonomic scope" value="Bacteria"/>
</dbReference>
<evidence type="ECO:0000256" key="1">
    <source>
        <dbReference type="ARBA" id="ARBA00022741"/>
    </source>
</evidence>
<dbReference type="Pfam" id="PF00158">
    <property type="entry name" value="Sigma54_activat"/>
    <property type="match status" value="1"/>
</dbReference>